<reference evidence="4 5" key="1">
    <citation type="submission" date="2018-11" db="EMBL/GenBank/DDBJ databases">
        <title>Genome squencing of methanotrophic bacteria isolated from alkaline groundwater in Korea.</title>
        <authorList>
            <person name="Nguyen L.N."/>
        </authorList>
    </citation>
    <scope>NUCLEOTIDE SEQUENCE [LARGE SCALE GENOMIC DNA]</scope>
    <source>
        <strain evidence="4 5">GW6</strain>
    </source>
</reference>
<keyword evidence="2" id="KW-0472">Membrane</keyword>
<dbReference type="Gene3D" id="3.10.350.10">
    <property type="entry name" value="LysM domain"/>
    <property type="match status" value="1"/>
</dbReference>
<feature type="compositionally biased region" description="Polar residues" evidence="1">
    <location>
        <begin position="211"/>
        <end position="228"/>
    </location>
</feature>
<sequence length="336" mass="35588">MCIEVRPTARSWRHKEPGCMSSNLTSHVAAIILVAALVAALTFHLTRILTPQRLLHLAYAAAALGLIYLLGDAAFGWSFAGAGVLLWAYLALFLLAAAQAVRRRMTLGAIGLPWLSALIQLGVVAYMFAPLSFQKPPVTAALFLYFAFEALVWLRGSEPEEQHTRAADGRERPALVPPKRRRGLAEASLVAAALAIAYLLFVGPPGPNVGPDSSTAQLQEPQPEQTGESAEPTEPAAAVAQTEPAASDAAPKAESEASQSTEPAAQVAANETAVPPAPAVDSGTYTARAGDTFKSIARRLYGATSKWRAIAERNPDLKSKKLRAGQLVNLPSAPTR</sequence>
<dbReference type="KEGG" id="mros:EHO51_05180"/>
<feature type="transmembrane region" description="Helical" evidence="2">
    <location>
        <begin position="77"/>
        <end position="98"/>
    </location>
</feature>
<feature type="domain" description="LysM" evidence="3">
    <location>
        <begin position="283"/>
        <end position="330"/>
    </location>
</feature>
<feature type="region of interest" description="Disordered" evidence="1">
    <location>
        <begin position="209"/>
        <end position="291"/>
    </location>
</feature>
<feature type="transmembrane region" description="Helical" evidence="2">
    <location>
        <begin position="24"/>
        <end position="42"/>
    </location>
</feature>
<proteinExistence type="predicted"/>
<dbReference type="SMART" id="SM00257">
    <property type="entry name" value="LysM"/>
    <property type="match status" value="1"/>
</dbReference>
<evidence type="ECO:0000256" key="2">
    <source>
        <dbReference type="SAM" id="Phobius"/>
    </source>
</evidence>
<feature type="transmembrane region" description="Helical" evidence="2">
    <location>
        <begin position="110"/>
        <end position="131"/>
    </location>
</feature>
<dbReference type="Pfam" id="PF01476">
    <property type="entry name" value="LysM"/>
    <property type="match status" value="1"/>
</dbReference>
<organism evidence="4 5">
    <name type="scientific">Methylocystis rosea</name>
    <dbReference type="NCBI Taxonomy" id="173366"/>
    <lineage>
        <taxon>Bacteria</taxon>
        <taxon>Pseudomonadati</taxon>
        <taxon>Pseudomonadota</taxon>
        <taxon>Alphaproteobacteria</taxon>
        <taxon>Hyphomicrobiales</taxon>
        <taxon>Methylocystaceae</taxon>
        <taxon>Methylocystis</taxon>
    </lineage>
</organism>
<dbReference type="AlphaFoldDB" id="A0A3G8M4E8"/>
<keyword evidence="2" id="KW-0812">Transmembrane</keyword>
<keyword evidence="2" id="KW-1133">Transmembrane helix</keyword>
<name>A0A3G8M4E8_9HYPH</name>
<accession>A0A3G8M4E8</accession>
<dbReference type="PROSITE" id="PS51782">
    <property type="entry name" value="LYSM"/>
    <property type="match status" value="1"/>
</dbReference>
<evidence type="ECO:0000313" key="5">
    <source>
        <dbReference type="Proteomes" id="UP000273982"/>
    </source>
</evidence>
<dbReference type="InterPro" id="IPR018392">
    <property type="entry name" value="LysM"/>
</dbReference>
<dbReference type="Proteomes" id="UP000273982">
    <property type="component" value="Chromosome"/>
</dbReference>
<protein>
    <submittedName>
        <fullName evidence="4">LysM peptidoglycan-binding domain-containing protein</fullName>
    </submittedName>
</protein>
<dbReference type="InterPro" id="IPR036779">
    <property type="entry name" value="LysM_dom_sf"/>
</dbReference>
<gene>
    <name evidence="4" type="ORF">EHO51_05180</name>
</gene>
<evidence type="ECO:0000259" key="3">
    <source>
        <dbReference type="PROSITE" id="PS51782"/>
    </source>
</evidence>
<dbReference type="CDD" id="cd00118">
    <property type="entry name" value="LysM"/>
    <property type="match status" value="1"/>
</dbReference>
<dbReference type="EMBL" id="CP034086">
    <property type="protein sequence ID" value="AZG76175.1"/>
    <property type="molecule type" value="Genomic_DNA"/>
</dbReference>
<feature type="compositionally biased region" description="Low complexity" evidence="1">
    <location>
        <begin position="230"/>
        <end position="246"/>
    </location>
</feature>
<evidence type="ECO:0000313" key="4">
    <source>
        <dbReference type="EMBL" id="AZG76175.1"/>
    </source>
</evidence>
<evidence type="ECO:0000256" key="1">
    <source>
        <dbReference type="SAM" id="MobiDB-lite"/>
    </source>
</evidence>